<proteinExistence type="predicted"/>
<evidence type="ECO:0000313" key="1">
    <source>
        <dbReference type="EMBL" id="TGY55693.1"/>
    </source>
</evidence>
<reference evidence="1 2" key="1">
    <citation type="submission" date="2019-04" db="EMBL/GenBank/DDBJ databases">
        <title>Microbes associate with the intestines of laboratory mice.</title>
        <authorList>
            <person name="Navarre W."/>
            <person name="Wong E."/>
            <person name="Huang K."/>
            <person name="Tropini C."/>
            <person name="Ng K."/>
            <person name="Yu B."/>
        </authorList>
    </citation>
    <scope>NUCLEOTIDE SEQUENCE [LARGE SCALE GENOMIC DNA]</scope>
    <source>
        <strain evidence="1 2">NM26_J9</strain>
    </source>
</reference>
<organism evidence="1 2">
    <name type="scientific">Ligilactobacillus murinus</name>
    <dbReference type="NCBI Taxonomy" id="1622"/>
    <lineage>
        <taxon>Bacteria</taxon>
        <taxon>Bacillati</taxon>
        <taxon>Bacillota</taxon>
        <taxon>Bacilli</taxon>
        <taxon>Lactobacillales</taxon>
        <taxon>Lactobacillaceae</taxon>
        <taxon>Ligilactobacillus</taxon>
    </lineage>
</organism>
<dbReference type="AlphaFoldDB" id="A0A4S2EMC1"/>
<accession>A0A4S2EMC1</accession>
<evidence type="ECO:0000313" key="2">
    <source>
        <dbReference type="Proteomes" id="UP000306855"/>
    </source>
</evidence>
<dbReference type="RefSeq" id="WP_039935986.1">
    <property type="nucleotide sequence ID" value="NZ_CAYEUZ010000001.1"/>
</dbReference>
<sequence>MRKVPILGWIMIASCVITLVLIPSRKELDQTKDELATVKNELKAKQKVVEQNFPLSGDFDLVKAEGDAQKRLTEAFSIVYGGLHSKEDLEKNNNMLQSYLGTDLAKEALLDSYNQDQYFLEKNIQTQFGIKNVTDKHDCEILVVVTYQMKIDGKTYGKAYTLNYDLENQKVLSYKYDSMKVVNTDENK</sequence>
<protein>
    <submittedName>
        <fullName evidence="1">Uncharacterized protein</fullName>
    </submittedName>
</protein>
<dbReference type="EMBL" id="SRYK01000018">
    <property type="protein sequence ID" value="TGY55693.1"/>
    <property type="molecule type" value="Genomic_DNA"/>
</dbReference>
<dbReference type="PROSITE" id="PS51257">
    <property type="entry name" value="PROKAR_LIPOPROTEIN"/>
    <property type="match status" value="1"/>
</dbReference>
<dbReference type="Proteomes" id="UP000306855">
    <property type="component" value="Unassembled WGS sequence"/>
</dbReference>
<comment type="caution">
    <text evidence="1">The sequence shown here is derived from an EMBL/GenBank/DDBJ whole genome shotgun (WGS) entry which is preliminary data.</text>
</comment>
<gene>
    <name evidence="1" type="ORF">E5340_05095</name>
</gene>
<name>A0A4S2EMC1_9LACO</name>